<evidence type="ECO:0000256" key="7">
    <source>
        <dbReference type="ARBA" id="ARBA00022842"/>
    </source>
</evidence>
<keyword evidence="7" id="KW-0460">Magnesium</keyword>
<evidence type="ECO:0000259" key="10">
    <source>
        <dbReference type="SMART" id="SM00477"/>
    </source>
</evidence>
<keyword evidence="3 8" id="KW-0540">Nuclease</keyword>
<dbReference type="CDD" id="cd00091">
    <property type="entry name" value="NUC"/>
    <property type="match status" value="1"/>
</dbReference>
<organism evidence="12 13">
    <name type="scientific">Prevotella illustrans</name>
    <dbReference type="NCBI Taxonomy" id="2800387"/>
    <lineage>
        <taxon>Bacteria</taxon>
        <taxon>Pseudomonadati</taxon>
        <taxon>Bacteroidota</taxon>
        <taxon>Bacteroidia</taxon>
        <taxon>Bacteroidales</taxon>
        <taxon>Prevotellaceae</taxon>
        <taxon>Prevotella</taxon>
    </lineage>
</organism>
<dbReference type="Pfam" id="PF01223">
    <property type="entry name" value="Endonuclease_NS"/>
    <property type="match status" value="1"/>
</dbReference>
<feature type="domain" description="DNA/RNA non-specific endonuclease/pyrophosphatase/phosphodiesterase" evidence="11">
    <location>
        <begin position="75"/>
        <end position="269"/>
    </location>
</feature>
<dbReference type="Gene3D" id="3.40.570.10">
    <property type="entry name" value="Extracellular Endonuclease, subunit A"/>
    <property type="match status" value="1"/>
</dbReference>
<evidence type="ECO:0000256" key="9">
    <source>
        <dbReference type="SAM" id="SignalP"/>
    </source>
</evidence>
<dbReference type="GO" id="GO:0004519">
    <property type="term" value="F:endonuclease activity"/>
    <property type="evidence" value="ECO:0007669"/>
    <property type="project" value="UniProtKB-KW"/>
</dbReference>
<evidence type="ECO:0000313" key="13">
    <source>
        <dbReference type="Proteomes" id="UP000664265"/>
    </source>
</evidence>
<dbReference type="SMART" id="SM00892">
    <property type="entry name" value="Endonuclease_NS"/>
    <property type="match status" value="1"/>
</dbReference>
<feature type="domain" description="ENPP1-3/EXOG-like endonuclease/phosphodiesterase" evidence="10">
    <location>
        <begin position="76"/>
        <end position="269"/>
    </location>
</feature>
<keyword evidence="5 8" id="KW-0255">Endonuclease</keyword>
<evidence type="ECO:0000256" key="1">
    <source>
        <dbReference type="ARBA" id="ARBA00001946"/>
    </source>
</evidence>
<dbReference type="PROSITE" id="PS51257">
    <property type="entry name" value="PROKAR_LIPOPROTEIN"/>
    <property type="match status" value="1"/>
</dbReference>
<evidence type="ECO:0000259" key="11">
    <source>
        <dbReference type="SMART" id="SM00892"/>
    </source>
</evidence>
<dbReference type="InterPro" id="IPR040255">
    <property type="entry name" value="Non-specific_endonuclease"/>
</dbReference>
<keyword evidence="6 8" id="KW-0378">Hydrolase</keyword>
<proteinExistence type="inferred from homology"/>
<feature type="chain" id="PRO_5045599142" description="Endonuclease" evidence="9">
    <location>
        <begin position="24"/>
        <end position="283"/>
    </location>
</feature>
<feature type="signal peptide" evidence="9">
    <location>
        <begin position="1"/>
        <end position="23"/>
    </location>
</feature>
<dbReference type="SMART" id="SM00477">
    <property type="entry name" value="NUC"/>
    <property type="match status" value="1"/>
</dbReference>
<keyword evidence="13" id="KW-1185">Reference proteome</keyword>
<dbReference type="InterPro" id="IPR001604">
    <property type="entry name" value="Endo_G_ENPP1-like_dom"/>
</dbReference>
<evidence type="ECO:0000256" key="2">
    <source>
        <dbReference type="ARBA" id="ARBA00010052"/>
    </source>
</evidence>
<evidence type="ECO:0000313" key="12">
    <source>
        <dbReference type="EMBL" id="MBO1364245.1"/>
    </source>
</evidence>
<dbReference type="InterPro" id="IPR044929">
    <property type="entry name" value="DNA/RNA_non-sp_Endonuclease_sf"/>
</dbReference>
<comment type="cofactor">
    <cofactor evidence="1 8">
        <name>Mg(2+)</name>
        <dbReference type="ChEBI" id="CHEBI:18420"/>
    </cofactor>
</comment>
<dbReference type="InterPro" id="IPR020821">
    <property type="entry name" value="ENPP1-3/EXOG-like_nuc-like"/>
</dbReference>
<comment type="similarity">
    <text evidence="2 8">Belongs to the DNA/RNA non-specific endonuclease family.</text>
</comment>
<reference evidence="12 13" key="1">
    <citation type="submission" date="2021-01" db="EMBL/GenBank/DDBJ databases">
        <title>Prevotella A2931 sp. nov.</title>
        <authorList>
            <person name="Buhl M."/>
            <person name="Oberhettinger P."/>
        </authorList>
    </citation>
    <scope>NUCLEOTIDE SEQUENCE [LARGE SCALE GENOMIC DNA]</scope>
    <source>
        <strain evidence="12 13">A2931</strain>
    </source>
</reference>
<evidence type="ECO:0000256" key="6">
    <source>
        <dbReference type="ARBA" id="ARBA00022801"/>
    </source>
</evidence>
<dbReference type="EC" id="3.1.30.-" evidence="8"/>
<evidence type="ECO:0000256" key="5">
    <source>
        <dbReference type="ARBA" id="ARBA00022759"/>
    </source>
</evidence>
<dbReference type="RefSeq" id="WP_107581800.1">
    <property type="nucleotide sequence ID" value="NZ_JAERMS010000045.1"/>
</dbReference>
<name>A0ABS3M7U4_9BACT</name>
<protein>
    <recommendedName>
        <fullName evidence="8">Endonuclease</fullName>
        <ecNumber evidence="8">3.1.30.-</ecNumber>
    </recommendedName>
</protein>
<dbReference type="Proteomes" id="UP000664265">
    <property type="component" value="Unassembled WGS sequence"/>
</dbReference>
<sequence length="283" mass="31728">MKRNLASLCLLTLLVGLSGCALSTSRNHRPLMAGVRVASSVETETAEEEPSAPKTEFEALLPRILKAGVSSQTLRREGYVVSYNKDNRIPNWVMWHLTGNHTSGPFKRGGVKFQTDPEADGPQVTTYDYARSGYDRGHMCPSGDNKWSQRAQEQSFLLTNVCPQNHQLNAGDWNEMELQCRRWARQYGDTYVVAGPILLNRRHKTIGQAKVVVPEAFFKVVLCLRGKPKAIGVIYRNKAGNRPKGDYMNSVGQVERVTGIDFFPGLPDEMEQAVESRQDLSEW</sequence>
<dbReference type="InterPro" id="IPR018524">
    <property type="entry name" value="DNA/RNA_endonuclease_AS"/>
</dbReference>
<keyword evidence="4 8" id="KW-0479">Metal-binding</keyword>
<evidence type="ECO:0000256" key="4">
    <source>
        <dbReference type="ARBA" id="ARBA00022723"/>
    </source>
</evidence>
<comment type="caution">
    <text evidence="12">The sequence shown here is derived from an EMBL/GenBank/DDBJ whole genome shotgun (WGS) entry which is preliminary data.</text>
</comment>
<evidence type="ECO:0000256" key="8">
    <source>
        <dbReference type="RuleBase" id="RU366055"/>
    </source>
</evidence>
<keyword evidence="9" id="KW-0732">Signal</keyword>
<dbReference type="InterPro" id="IPR044925">
    <property type="entry name" value="His-Me_finger_sf"/>
</dbReference>
<gene>
    <name evidence="12" type="ORF">JHU38_10800</name>
</gene>
<accession>A0ABS3M7U4</accession>
<dbReference type="PANTHER" id="PTHR13966:SF5">
    <property type="entry name" value="ENDONUCLEASE G, MITOCHONDRIAL"/>
    <property type="match status" value="1"/>
</dbReference>
<dbReference type="PROSITE" id="PS01070">
    <property type="entry name" value="NUCLEASE_NON_SPEC"/>
    <property type="match status" value="1"/>
</dbReference>
<dbReference type="PANTHER" id="PTHR13966">
    <property type="entry name" value="ENDONUCLEASE RELATED"/>
    <property type="match status" value="1"/>
</dbReference>
<dbReference type="SUPFAM" id="SSF54060">
    <property type="entry name" value="His-Me finger endonucleases"/>
    <property type="match status" value="1"/>
</dbReference>
<evidence type="ECO:0000256" key="3">
    <source>
        <dbReference type="ARBA" id="ARBA00022722"/>
    </source>
</evidence>
<dbReference type="EMBL" id="JAERMS010000045">
    <property type="protein sequence ID" value="MBO1364245.1"/>
    <property type="molecule type" value="Genomic_DNA"/>
</dbReference>